<dbReference type="Proteomes" id="UP001632038">
    <property type="component" value="Unassembled WGS sequence"/>
</dbReference>
<evidence type="ECO:0000256" key="1">
    <source>
        <dbReference type="SAM" id="MobiDB-lite"/>
    </source>
</evidence>
<feature type="compositionally biased region" description="Acidic residues" evidence="1">
    <location>
        <begin position="79"/>
        <end position="93"/>
    </location>
</feature>
<sequence length="205" mass="22806">MNSRNFKVLFGGKKIQRPSNPPDDDPVVPRSRVDGRNLTASARRNVPPPEKKRSKRRDEDEDEAREKRSKLAQDRPLEPPDEDEAVDEDEDLGQDAGDRHLMDEDDEGDTAAQADEGDTAAQAIERARKGKGKKKKKKTVDDSWRLTGVMLAGGPMIPELIPSFGGHVAVDVWERNERGATGLAHLHEMTYRSADSALISAFVER</sequence>
<feature type="compositionally biased region" description="Basic and acidic residues" evidence="1">
    <location>
        <begin position="64"/>
        <end position="78"/>
    </location>
</feature>
<evidence type="ECO:0000313" key="2">
    <source>
        <dbReference type="EMBL" id="KAL3626153.1"/>
    </source>
</evidence>
<keyword evidence="3" id="KW-1185">Reference proteome</keyword>
<evidence type="ECO:0000313" key="3">
    <source>
        <dbReference type="Proteomes" id="UP001632038"/>
    </source>
</evidence>
<comment type="caution">
    <text evidence="2">The sequence shown here is derived from an EMBL/GenBank/DDBJ whole genome shotgun (WGS) entry which is preliminary data.</text>
</comment>
<protein>
    <submittedName>
        <fullName evidence="2">Histone H2A acetylation</fullName>
    </submittedName>
</protein>
<organism evidence="2 3">
    <name type="scientific">Castilleja foliolosa</name>
    <dbReference type="NCBI Taxonomy" id="1961234"/>
    <lineage>
        <taxon>Eukaryota</taxon>
        <taxon>Viridiplantae</taxon>
        <taxon>Streptophyta</taxon>
        <taxon>Embryophyta</taxon>
        <taxon>Tracheophyta</taxon>
        <taxon>Spermatophyta</taxon>
        <taxon>Magnoliopsida</taxon>
        <taxon>eudicotyledons</taxon>
        <taxon>Gunneridae</taxon>
        <taxon>Pentapetalae</taxon>
        <taxon>asterids</taxon>
        <taxon>lamiids</taxon>
        <taxon>Lamiales</taxon>
        <taxon>Orobanchaceae</taxon>
        <taxon>Pedicularideae</taxon>
        <taxon>Castillejinae</taxon>
        <taxon>Castilleja</taxon>
    </lineage>
</organism>
<gene>
    <name evidence="2" type="primary">ARID4B_5</name>
    <name evidence="2" type="ORF">CASFOL_029702</name>
</gene>
<name>A0ABD3C8M5_9LAMI</name>
<reference evidence="3" key="1">
    <citation type="journal article" date="2024" name="IScience">
        <title>Strigolactones Initiate the Formation of Haustorium-like Structures in Castilleja.</title>
        <authorList>
            <person name="Buerger M."/>
            <person name="Peterson D."/>
            <person name="Chory J."/>
        </authorList>
    </citation>
    <scope>NUCLEOTIDE SEQUENCE [LARGE SCALE GENOMIC DNA]</scope>
</reference>
<dbReference type="EMBL" id="JAVIJP010000047">
    <property type="protein sequence ID" value="KAL3626153.1"/>
    <property type="molecule type" value="Genomic_DNA"/>
</dbReference>
<feature type="region of interest" description="Disordered" evidence="1">
    <location>
        <begin position="1"/>
        <end position="140"/>
    </location>
</feature>
<feature type="compositionally biased region" description="Basic residues" evidence="1">
    <location>
        <begin position="128"/>
        <end position="138"/>
    </location>
</feature>
<proteinExistence type="predicted"/>
<accession>A0ABD3C8M5</accession>
<dbReference type="AlphaFoldDB" id="A0ABD3C8M5"/>